<dbReference type="Proteomes" id="UP001215598">
    <property type="component" value="Unassembled WGS sequence"/>
</dbReference>
<gene>
    <name evidence="3" type="ORF">B0H16DRAFT_1210998</name>
</gene>
<dbReference type="EMBL" id="JARKIB010000180">
    <property type="protein sequence ID" value="KAJ7727359.1"/>
    <property type="molecule type" value="Genomic_DNA"/>
</dbReference>
<dbReference type="InterPro" id="IPR036047">
    <property type="entry name" value="F-box-like_dom_sf"/>
</dbReference>
<evidence type="ECO:0000313" key="4">
    <source>
        <dbReference type="Proteomes" id="UP001215598"/>
    </source>
</evidence>
<feature type="non-terminal residue" evidence="3">
    <location>
        <position position="1"/>
    </location>
</feature>
<organism evidence="3 4">
    <name type="scientific">Mycena metata</name>
    <dbReference type="NCBI Taxonomy" id="1033252"/>
    <lineage>
        <taxon>Eukaryota</taxon>
        <taxon>Fungi</taxon>
        <taxon>Dikarya</taxon>
        <taxon>Basidiomycota</taxon>
        <taxon>Agaricomycotina</taxon>
        <taxon>Agaricomycetes</taxon>
        <taxon>Agaricomycetidae</taxon>
        <taxon>Agaricales</taxon>
        <taxon>Marasmiineae</taxon>
        <taxon>Mycenaceae</taxon>
        <taxon>Mycena</taxon>
    </lineage>
</organism>
<dbReference type="SUPFAM" id="SSF81383">
    <property type="entry name" value="F-box domain"/>
    <property type="match status" value="1"/>
</dbReference>
<dbReference type="AlphaFoldDB" id="A0AAD7HSG2"/>
<accession>A0AAD7HSG2</accession>
<keyword evidence="1" id="KW-0175">Coiled coil</keyword>
<name>A0AAD7HSG2_9AGAR</name>
<evidence type="ECO:0000259" key="2">
    <source>
        <dbReference type="Pfam" id="PF12937"/>
    </source>
</evidence>
<feature type="coiled-coil region" evidence="1">
    <location>
        <begin position="5"/>
        <end position="32"/>
    </location>
</feature>
<keyword evidence="4" id="KW-1185">Reference proteome</keyword>
<dbReference type="InterPro" id="IPR001810">
    <property type="entry name" value="F-box_dom"/>
</dbReference>
<evidence type="ECO:0000313" key="3">
    <source>
        <dbReference type="EMBL" id="KAJ7727359.1"/>
    </source>
</evidence>
<evidence type="ECO:0000256" key="1">
    <source>
        <dbReference type="SAM" id="Coils"/>
    </source>
</evidence>
<feature type="domain" description="F-box" evidence="2">
    <location>
        <begin position="70"/>
        <end position="123"/>
    </location>
</feature>
<feature type="non-terminal residue" evidence="3">
    <location>
        <position position="123"/>
    </location>
</feature>
<reference evidence="3" key="1">
    <citation type="submission" date="2023-03" db="EMBL/GenBank/DDBJ databases">
        <title>Massive genome expansion in bonnet fungi (Mycena s.s.) driven by repeated elements and novel gene families across ecological guilds.</title>
        <authorList>
            <consortium name="Lawrence Berkeley National Laboratory"/>
            <person name="Harder C.B."/>
            <person name="Miyauchi S."/>
            <person name="Viragh M."/>
            <person name="Kuo A."/>
            <person name="Thoen E."/>
            <person name="Andreopoulos B."/>
            <person name="Lu D."/>
            <person name="Skrede I."/>
            <person name="Drula E."/>
            <person name="Henrissat B."/>
            <person name="Morin E."/>
            <person name="Kohler A."/>
            <person name="Barry K."/>
            <person name="LaButti K."/>
            <person name="Morin E."/>
            <person name="Salamov A."/>
            <person name="Lipzen A."/>
            <person name="Mereny Z."/>
            <person name="Hegedus B."/>
            <person name="Baldrian P."/>
            <person name="Stursova M."/>
            <person name="Weitz H."/>
            <person name="Taylor A."/>
            <person name="Grigoriev I.V."/>
            <person name="Nagy L.G."/>
            <person name="Martin F."/>
            <person name="Kauserud H."/>
        </authorList>
    </citation>
    <scope>NUCLEOTIDE SEQUENCE</scope>
    <source>
        <strain evidence="3">CBHHK182m</strain>
    </source>
</reference>
<dbReference type="Pfam" id="PF12937">
    <property type="entry name" value="F-box-like"/>
    <property type="match status" value="1"/>
</dbReference>
<comment type="caution">
    <text evidence="3">The sequence shown here is derived from an EMBL/GenBank/DDBJ whole genome shotgun (WGS) entry which is preliminary data.</text>
</comment>
<dbReference type="Gene3D" id="1.20.1280.50">
    <property type="match status" value="1"/>
</dbReference>
<sequence>IRRLIAGSEIRLASLESKIAELESAAAPMEDDSTLKSVECEAPLASSLLEQRDRERITAAVLRHLVAPIRTLPVELFAEIFSLTIRDESDFLYKPTHFQDAYRVSHVCSEWRQIALSTPQLWT</sequence>
<protein>
    <recommendedName>
        <fullName evidence="2">F-box domain-containing protein</fullName>
    </recommendedName>
</protein>
<proteinExistence type="predicted"/>